<evidence type="ECO:0000256" key="1">
    <source>
        <dbReference type="SAM" id="MobiDB-lite"/>
    </source>
</evidence>
<proteinExistence type="predicted"/>
<reference evidence="2" key="1">
    <citation type="submission" date="2023-02" db="EMBL/GenBank/DDBJ databases">
        <title>Genome of toxic invasive species Heracleum sosnowskyi carries increased number of genes despite the absence of recent whole-genome duplications.</title>
        <authorList>
            <person name="Schelkunov M."/>
            <person name="Shtratnikova V."/>
            <person name="Makarenko M."/>
            <person name="Klepikova A."/>
            <person name="Omelchenko D."/>
            <person name="Novikova G."/>
            <person name="Obukhova E."/>
            <person name="Bogdanov V."/>
            <person name="Penin A."/>
            <person name="Logacheva M."/>
        </authorList>
    </citation>
    <scope>NUCLEOTIDE SEQUENCE</scope>
    <source>
        <strain evidence="2">Hsosn_3</strain>
        <tissue evidence="2">Leaf</tissue>
    </source>
</reference>
<protein>
    <submittedName>
        <fullName evidence="2">Uncharacterized protein</fullName>
    </submittedName>
</protein>
<reference evidence="2" key="2">
    <citation type="submission" date="2023-05" db="EMBL/GenBank/DDBJ databases">
        <authorList>
            <person name="Schelkunov M.I."/>
        </authorList>
    </citation>
    <scope>NUCLEOTIDE SEQUENCE</scope>
    <source>
        <strain evidence="2">Hsosn_3</strain>
        <tissue evidence="2">Leaf</tissue>
    </source>
</reference>
<keyword evidence="3" id="KW-1185">Reference proteome</keyword>
<evidence type="ECO:0000313" key="3">
    <source>
        <dbReference type="Proteomes" id="UP001237642"/>
    </source>
</evidence>
<sequence>MNNQEFENIDFEYKLFAGFCILLSDYIPTHYDTLKMVKGLNDNLCCKLHLFISSTVSSSFLEAMKIYFLIVSVLVLSSRLSTVKGLRLGKSSEGHDQKFQGKSSEVVQRVKDVVINVAADVREEAHSSSEGMNRKLMLTKTTPASIIITTSSKVYKQKPKGKPISSKEASGNEHFTVKTSPVSEQVVDMVEMDYSPAKKRSPIHN</sequence>
<gene>
    <name evidence="2" type="ORF">POM88_017617</name>
</gene>
<organism evidence="2 3">
    <name type="scientific">Heracleum sosnowskyi</name>
    <dbReference type="NCBI Taxonomy" id="360622"/>
    <lineage>
        <taxon>Eukaryota</taxon>
        <taxon>Viridiplantae</taxon>
        <taxon>Streptophyta</taxon>
        <taxon>Embryophyta</taxon>
        <taxon>Tracheophyta</taxon>
        <taxon>Spermatophyta</taxon>
        <taxon>Magnoliopsida</taxon>
        <taxon>eudicotyledons</taxon>
        <taxon>Gunneridae</taxon>
        <taxon>Pentapetalae</taxon>
        <taxon>asterids</taxon>
        <taxon>campanulids</taxon>
        <taxon>Apiales</taxon>
        <taxon>Apiaceae</taxon>
        <taxon>Apioideae</taxon>
        <taxon>apioid superclade</taxon>
        <taxon>Tordylieae</taxon>
        <taxon>Tordyliinae</taxon>
        <taxon>Heracleum</taxon>
    </lineage>
</organism>
<accession>A0AAD8INX7</accession>
<dbReference type="Proteomes" id="UP001237642">
    <property type="component" value="Unassembled WGS sequence"/>
</dbReference>
<dbReference type="EMBL" id="JAUIZM010000004">
    <property type="protein sequence ID" value="KAK1389439.1"/>
    <property type="molecule type" value="Genomic_DNA"/>
</dbReference>
<dbReference type="PANTHER" id="PTHR33743:SF19">
    <property type="entry name" value="PROTEIN GOLVEN 6"/>
    <property type="match status" value="1"/>
</dbReference>
<comment type="caution">
    <text evidence="2">The sequence shown here is derived from an EMBL/GenBank/DDBJ whole genome shotgun (WGS) entry which is preliminary data.</text>
</comment>
<dbReference type="InterPro" id="IPR049306">
    <property type="entry name" value="GLV1-2"/>
</dbReference>
<dbReference type="Pfam" id="PF21529">
    <property type="entry name" value="GLV1-2"/>
    <property type="match status" value="1"/>
</dbReference>
<feature type="region of interest" description="Disordered" evidence="1">
    <location>
        <begin position="157"/>
        <end position="205"/>
    </location>
</feature>
<dbReference type="PANTHER" id="PTHR33743">
    <property type="entry name" value="PROTEIN GOLVEN 6-RELATED"/>
    <property type="match status" value="1"/>
</dbReference>
<evidence type="ECO:0000313" key="2">
    <source>
        <dbReference type="EMBL" id="KAK1389439.1"/>
    </source>
</evidence>
<dbReference type="AlphaFoldDB" id="A0AAD8INX7"/>
<name>A0AAD8INX7_9APIA</name>